<organism evidence="3 4">
    <name type="scientific">Paenibacillus flagellatus</name>
    <dbReference type="NCBI Taxonomy" id="2211139"/>
    <lineage>
        <taxon>Bacteria</taxon>
        <taxon>Bacillati</taxon>
        <taxon>Bacillota</taxon>
        <taxon>Bacilli</taxon>
        <taxon>Bacillales</taxon>
        <taxon>Paenibacillaceae</taxon>
        <taxon>Paenibacillus</taxon>
    </lineage>
</organism>
<dbReference type="InterPro" id="IPR011042">
    <property type="entry name" value="6-blade_b-propeller_TolB-like"/>
</dbReference>
<comment type="caution">
    <text evidence="3">The sequence shown here is derived from an EMBL/GenBank/DDBJ whole genome shotgun (WGS) entry which is preliminary data.</text>
</comment>
<dbReference type="InterPro" id="IPR015943">
    <property type="entry name" value="WD40/YVTN_repeat-like_dom_sf"/>
</dbReference>
<feature type="region of interest" description="Disordered" evidence="1">
    <location>
        <begin position="831"/>
        <end position="854"/>
    </location>
</feature>
<reference evidence="3 4" key="1">
    <citation type="submission" date="2018-05" db="EMBL/GenBank/DDBJ databases">
        <title>Paenibacillus flagellatus sp. nov., isolated from selenium mineral soil.</title>
        <authorList>
            <person name="Dai X."/>
        </authorList>
    </citation>
    <scope>NUCLEOTIDE SEQUENCE [LARGE SCALE GENOMIC DNA]</scope>
    <source>
        <strain evidence="3 4">DXL2</strain>
    </source>
</reference>
<dbReference type="SUPFAM" id="SSF63829">
    <property type="entry name" value="Calcium-dependent phosphotriesterase"/>
    <property type="match status" value="1"/>
</dbReference>
<feature type="signal peptide" evidence="2">
    <location>
        <begin position="1"/>
        <end position="28"/>
    </location>
</feature>
<dbReference type="AlphaFoldDB" id="A0A2V5KCL9"/>
<dbReference type="NCBIfam" id="NF047446">
    <property type="entry name" value="barrel_OmpL47"/>
    <property type="match status" value="1"/>
</dbReference>
<evidence type="ECO:0000313" key="4">
    <source>
        <dbReference type="Proteomes" id="UP000247476"/>
    </source>
</evidence>
<feature type="compositionally biased region" description="Polar residues" evidence="1">
    <location>
        <begin position="831"/>
        <end position="847"/>
    </location>
</feature>
<dbReference type="Gene3D" id="2.60.120.260">
    <property type="entry name" value="Galactose-binding domain-like"/>
    <property type="match status" value="1"/>
</dbReference>
<accession>A0A2V5KCL9</accession>
<evidence type="ECO:0000313" key="3">
    <source>
        <dbReference type="EMBL" id="PYI55703.1"/>
    </source>
</evidence>
<dbReference type="InterPro" id="IPR058094">
    <property type="entry name" value="Ig-like_OmpL47-like"/>
</dbReference>
<dbReference type="SUPFAM" id="SSF101898">
    <property type="entry name" value="NHL repeat"/>
    <property type="match status" value="1"/>
</dbReference>
<feature type="chain" id="PRO_5039048032" description="CBM-cenC domain-containing protein" evidence="2">
    <location>
        <begin position="29"/>
        <end position="1084"/>
    </location>
</feature>
<dbReference type="PROSITE" id="PS51257">
    <property type="entry name" value="PROKAR_LIPOPROTEIN"/>
    <property type="match status" value="1"/>
</dbReference>
<dbReference type="Gene3D" id="3.30.1920.20">
    <property type="match status" value="1"/>
</dbReference>
<dbReference type="OrthoDB" id="843723at2"/>
<dbReference type="Gene3D" id="2.120.10.30">
    <property type="entry name" value="TolB, C-terminal domain"/>
    <property type="match status" value="1"/>
</dbReference>
<name>A0A2V5KCL9_9BACL</name>
<keyword evidence="4" id="KW-1185">Reference proteome</keyword>
<dbReference type="Proteomes" id="UP000247476">
    <property type="component" value="Unassembled WGS sequence"/>
</dbReference>
<evidence type="ECO:0008006" key="5">
    <source>
        <dbReference type="Google" id="ProtNLM"/>
    </source>
</evidence>
<protein>
    <recommendedName>
        <fullName evidence="5">CBM-cenC domain-containing protein</fullName>
    </recommendedName>
</protein>
<gene>
    <name evidence="3" type="ORF">DLM86_08225</name>
</gene>
<dbReference type="Gene3D" id="2.130.10.10">
    <property type="entry name" value="YVTN repeat-like/Quinoprotein amine dehydrogenase"/>
    <property type="match status" value="1"/>
</dbReference>
<dbReference type="RefSeq" id="WP_110839504.1">
    <property type="nucleotide sequence ID" value="NZ_QJVJ01000003.1"/>
</dbReference>
<proteinExistence type="predicted"/>
<evidence type="ECO:0000256" key="1">
    <source>
        <dbReference type="SAM" id="MobiDB-lite"/>
    </source>
</evidence>
<keyword evidence="2" id="KW-0732">Signal</keyword>
<evidence type="ECO:0000256" key="2">
    <source>
        <dbReference type="SAM" id="SignalP"/>
    </source>
</evidence>
<sequence length="1084" mass="115681">MSTNRFRLLLGGLAAVCAAAAACPVSSAAADAVSPPPPVVYNAGFEEPSAGTAIPGWTQTFGAGESGMRFEVASAESYEGAKSLYLDDANGSRALGLESDRFSVVPGESYSVSSMMKVVNGSMAIYIRFWDAAGVKVGESSNFIAPTNGQWTKNATSTVVPATASTASVLLYSSAAGITRGYADAVRIETNKIGTFQNIGGIVKGMINEDGAIGIEDGKPVLYTVFKGRGEVPTAFAVIDAATRDVLRTFSMPGVEAAWGVKVASDGSVYVGTHYDGGLYRYAPNGKTFDYIGRFGGETHVFSLVAGPNGKMYAGTYPSGKLYVYDPADGTIRDLGAFDPEQKYVRSLAYDSSRDVLYVGVGGTKSRVFKVGPDGSRKELLSTLVPGGGDTYAWPYGLEFAEDRLFVKFSNGDLLVVRAQDDSVEYYDPAGLDIHSERVTAVPGQPGRVLYSYSGNLYVYDGQTRTATLVKQVQDGVNFHEGKFVDLGTPEWPGLTFVASGKYGNIVYYNPSTDRAEVKPANYGGAPTLIQSIHQGPGDDIYAAGYMSGFTSYNPVTGAISDTSTLGQVESSAVRNGKMLIGAYAGARVLEYDPNAPWSASNPRQLFDLRAYEQDRPFAMAYAADRDALFVGTVPNSTSLQGAIAMYDFASGRLDVFRNIVPNQSIVSMIYKDGLLYAGTTVYGGLGTSGPTETNAKLIVFDPATKTKLFETVPVTGRKGVTGLHAGPDGMIWGVAEDTIFKFDPTTRQFTYKAAKLRRYKTDGMTWTYAFMQTGADGNVYGTSRGQFWTVKPDTMEFVVLNGTYGNYLNRDRFGNLYFSDNSSDLWKYVPSSNDSAPPVTSAQLSPDTPDGRDGWHVSPVTLRLEATDDSSGAAESVYSLDGGTVWNRYDSPLTFAREGDYAVSYRSVDRAGNEEQPRDVAFRVDAAPPSVESNVVPGAAYPDSETIRLRIAVTDAGSGADPARTSVTLDGRPIAGDAEIRLLDLPLGPHTIAVTAVDRAGNASAVEFAFRTEASAESLKALIGQFASDGSIDNAGIAASLLEQLGNGELQAMLHHAEAQRGKHISAAAVDVLLRDIRYLLQP</sequence>
<dbReference type="EMBL" id="QJVJ01000003">
    <property type="protein sequence ID" value="PYI55703.1"/>
    <property type="molecule type" value="Genomic_DNA"/>
</dbReference>
<dbReference type="SUPFAM" id="SSF75011">
    <property type="entry name" value="3-carboxy-cis,cis-mucoante lactonizing enzyme"/>
    <property type="match status" value="1"/>
</dbReference>